<keyword evidence="3" id="KW-1185">Reference proteome</keyword>
<comment type="caution">
    <text evidence="2">The sequence shown here is derived from an EMBL/GenBank/DDBJ whole genome shotgun (WGS) entry which is preliminary data.</text>
</comment>
<reference evidence="2" key="1">
    <citation type="submission" date="2013-04" db="EMBL/GenBank/DDBJ databases">
        <authorList>
            <person name="Harkins D.M."/>
            <person name="Durkin A.S."/>
            <person name="Selengut J.D."/>
            <person name="Sanka R."/>
            <person name="DePew J."/>
            <person name="Purushe J."/>
            <person name="Ahmed A."/>
            <person name="van der Linden H."/>
            <person name="Goris M.G.A."/>
            <person name="Hartskeerl R.A."/>
            <person name="Vinetz J.M."/>
            <person name="Sutton G.G."/>
            <person name="Nelson W.C."/>
            <person name="Fouts D.E."/>
        </authorList>
    </citation>
    <scope>NUCLEOTIDE SEQUENCE [LARGE SCALE GENOMIC DNA]</scope>
    <source>
        <strain evidence="2">BUT 6</strain>
    </source>
</reference>
<evidence type="ECO:0000313" key="2">
    <source>
        <dbReference type="EMBL" id="EPG73774.1"/>
    </source>
</evidence>
<evidence type="ECO:0000256" key="1">
    <source>
        <dbReference type="SAM" id="Phobius"/>
    </source>
</evidence>
<proteinExistence type="predicted"/>
<keyword evidence="1" id="KW-1133">Transmembrane helix</keyword>
<accession>S3UZH5</accession>
<dbReference type="STRING" id="1193011.LEP1GSC058_3321"/>
<dbReference type="OrthoDB" id="328361at2"/>
<protein>
    <recommendedName>
        <fullName evidence="4">DUF1640 domain-containing protein</fullName>
    </recommendedName>
</protein>
<gene>
    <name evidence="2" type="ORF">LEP1GSC058_3321</name>
</gene>
<evidence type="ECO:0008006" key="4">
    <source>
        <dbReference type="Google" id="ProtNLM"/>
    </source>
</evidence>
<feature type="transmembrane region" description="Helical" evidence="1">
    <location>
        <begin position="99"/>
        <end position="119"/>
    </location>
</feature>
<dbReference type="EMBL" id="AKWZ02000010">
    <property type="protein sequence ID" value="EPG73774.1"/>
    <property type="molecule type" value="Genomic_DNA"/>
</dbReference>
<organism evidence="2 3">
    <name type="scientific">Leptospira fainei serovar Hurstbridge str. BUT 6</name>
    <dbReference type="NCBI Taxonomy" id="1193011"/>
    <lineage>
        <taxon>Bacteria</taxon>
        <taxon>Pseudomonadati</taxon>
        <taxon>Spirochaetota</taxon>
        <taxon>Spirochaetia</taxon>
        <taxon>Leptospirales</taxon>
        <taxon>Leptospiraceae</taxon>
        <taxon>Leptospira</taxon>
    </lineage>
</organism>
<name>S3UZH5_9LEPT</name>
<evidence type="ECO:0000313" key="3">
    <source>
        <dbReference type="Proteomes" id="UP000014540"/>
    </source>
</evidence>
<dbReference type="AlphaFoldDB" id="S3UZH5"/>
<sequence>MLDYRQIPIRLREFIGKEESQELANAINSAFTRHERNMRVKLMDMFERRLLQESGLVRKEIRTLSYAVSEIRTEMTSLKLEIASVKSEMYRLIANQTKWIVTSLFAVVALLPILERISFRIF</sequence>
<dbReference type="RefSeq" id="WP_016550247.1">
    <property type="nucleotide sequence ID" value="NZ_AKWZ02000010.1"/>
</dbReference>
<dbReference type="NCBIfam" id="NF047472">
    <property type="entry name" value="LA_3696_Nterm"/>
    <property type="match status" value="1"/>
</dbReference>
<dbReference type="Proteomes" id="UP000014540">
    <property type="component" value="Unassembled WGS sequence"/>
</dbReference>
<keyword evidence="1" id="KW-0472">Membrane</keyword>
<keyword evidence="1" id="KW-0812">Transmembrane</keyword>